<name>A0ABV6HW04_9PAST</name>
<evidence type="ECO:0000313" key="1">
    <source>
        <dbReference type="EMBL" id="MFC0323058.1"/>
    </source>
</evidence>
<protein>
    <submittedName>
        <fullName evidence="1">Contact-dependent growth inhibition system immunity protein</fullName>
    </submittedName>
</protein>
<organism evidence="1 2">
    <name type="scientific">Gallibacterium melopsittaci</name>
    <dbReference type="NCBI Taxonomy" id="516063"/>
    <lineage>
        <taxon>Bacteria</taxon>
        <taxon>Pseudomonadati</taxon>
        <taxon>Pseudomonadota</taxon>
        <taxon>Gammaproteobacteria</taxon>
        <taxon>Pasteurellales</taxon>
        <taxon>Pasteurellaceae</taxon>
        <taxon>Gallibacterium</taxon>
    </lineage>
</organism>
<dbReference type="RefSeq" id="WP_382374314.1">
    <property type="nucleotide sequence ID" value="NZ_JBHLWA010000025.1"/>
</dbReference>
<comment type="caution">
    <text evidence="1">The sequence shown here is derived from an EMBL/GenBank/DDBJ whole genome shotgun (WGS) entry which is preliminary data.</text>
</comment>
<accession>A0ABV6HW04</accession>
<dbReference type="InterPro" id="IPR009888">
    <property type="entry name" value="CdiI_Proteobact"/>
</dbReference>
<dbReference type="Proteomes" id="UP001589769">
    <property type="component" value="Unassembled WGS sequence"/>
</dbReference>
<evidence type="ECO:0000313" key="2">
    <source>
        <dbReference type="Proteomes" id="UP001589769"/>
    </source>
</evidence>
<sequence>MNVNKGILVRKNNEFILVTSYLISLIDVTDPEQDFIYLPIDISFDDLGAMIKKKLSASKVLNNEEFSKIMNSDKIKKLDKNLEIDMKKKFNYKNRKSIYQYMDFLTIDINNNKIIIKPKHQDSLDGFTTLKNSEGEITQFEYPLTITDEELGKATMDAFEYCTSIYSFIRENSSK</sequence>
<keyword evidence="2" id="KW-1185">Reference proteome</keyword>
<dbReference type="InterPro" id="IPR037891">
    <property type="entry name" value="Cdil-like_sf"/>
</dbReference>
<reference evidence="1 2" key="1">
    <citation type="submission" date="2024-09" db="EMBL/GenBank/DDBJ databases">
        <authorList>
            <person name="Sun Q."/>
            <person name="Mori K."/>
        </authorList>
    </citation>
    <scope>NUCLEOTIDE SEQUENCE [LARGE SCALE GENOMIC DNA]</scope>
    <source>
        <strain evidence="1 2">CCM 7538</strain>
    </source>
</reference>
<dbReference type="EMBL" id="JBHLWA010000025">
    <property type="protein sequence ID" value="MFC0323058.1"/>
    <property type="molecule type" value="Genomic_DNA"/>
</dbReference>
<proteinExistence type="predicted"/>
<dbReference type="SUPFAM" id="SSF160207">
    <property type="entry name" value="NMB0488-like"/>
    <property type="match status" value="1"/>
</dbReference>
<dbReference type="Pfam" id="PF07262">
    <property type="entry name" value="CdiI"/>
    <property type="match status" value="1"/>
</dbReference>
<dbReference type="Gene3D" id="3.40.1590.10">
    <property type="entry name" value="NMB0488-like"/>
    <property type="match status" value="1"/>
</dbReference>
<gene>
    <name evidence="1" type="ORF">ACFFHT_05730</name>
</gene>
<dbReference type="CDD" id="cd13445">
    <property type="entry name" value="CDI_inhibitor_EC869_like"/>
    <property type="match status" value="1"/>
</dbReference>